<name>A0A420I1D2_9PEZI</name>
<evidence type="ECO:0000256" key="6">
    <source>
        <dbReference type="ARBA" id="ARBA00022839"/>
    </source>
</evidence>
<dbReference type="Pfam" id="PF09810">
    <property type="entry name" value="Exo5"/>
    <property type="match status" value="1"/>
</dbReference>
<sequence length="490" mass="56042">MSILLKLSNKVTEDSSSDYGSDLSSDEEHIIECLIASITGSNDSNGTFYTQKKDKNDQKNTSPNLYPLAPFEKKADSLDTTNESPKSLSKPDSDSNTRSPLRRFRSRPRKGLTVTDLVTPAWCEVKYWYILSKHGEQKQSLAMQQGTRVHEKLESEVHTFVPIRVQIKEDKLGLRIWNVIQGLRALRECGRTRELQVWGIVDGQLVGGKIDELSYQCPEMDLNGQTSGLESDEIKKGSNNIHRLSSNDNEIVSLEDPREYFSSQNHKIYICDVKTRTVQRLPSEIGFRPTKYQLMLYHRFISNLVAGKLDIHLLTTHYKLDPERTFSDSFLAQVCSLDEPSLETHQQNKCSQTSDNFNSRGQEPLPILIANNNLSSLWNFMLSEFQKTFPRGTASLSDLLKAEFRSNKLGNIIGTKTFLMNDVDLTEYLNYCMQWWKGERAPQGVPANEVYKCKSCDFVEICEWRLQKAEEDRTNFILKREALNLNPGKN</sequence>
<comment type="caution">
    <text evidence="8">The sequence shown here is derived from an EMBL/GenBank/DDBJ whole genome shotgun (WGS) entry which is preliminary data.</text>
</comment>
<dbReference type="GO" id="GO:0045145">
    <property type="term" value="F:single-stranded DNA 5'-3' DNA exonuclease activity"/>
    <property type="evidence" value="ECO:0007669"/>
    <property type="project" value="InterPro"/>
</dbReference>
<protein>
    <submittedName>
        <fullName evidence="8">Exonuclease V</fullName>
    </submittedName>
</protein>
<gene>
    <name evidence="8" type="ORF">OnM2_025022</name>
</gene>
<feature type="compositionally biased region" description="Polar residues" evidence="7">
    <location>
        <begin position="39"/>
        <end position="50"/>
    </location>
</feature>
<organism evidence="8 9">
    <name type="scientific">Erysiphe neolycopersici</name>
    <dbReference type="NCBI Taxonomy" id="212602"/>
    <lineage>
        <taxon>Eukaryota</taxon>
        <taxon>Fungi</taxon>
        <taxon>Dikarya</taxon>
        <taxon>Ascomycota</taxon>
        <taxon>Pezizomycotina</taxon>
        <taxon>Leotiomycetes</taxon>
        <taxon>Erysiphales</taxon>
        <taxon>Erysiphaceae</taxon>
        <taxon>Erysiphe</taxon>
    </lineage>
</organism>
<evidence type="ECO:0000256" key="1">
    <source>
        <dbReference type="ARBA" id="ARBA00001966"/>
    </source>
</evidence>
<reference evidence="8 9" key="1">
    <citation type="journal article" date="2018" name="BMC Genomics">
        <title>Comparative genome analyses reveal sequence features reflecting distinct modes of host-adaptation between dicot and monocot powdery mildew.</title>
        <authorList>
            <person name="Wu Y."/>
            <person name="Ma X."/>
            <person name="Pan Z."/>
            <person name="Kale S.D."/>
            <person name="Song Y."/>
            <person name="King H."/>
            <person name="Zhang Q."/>
            <person name="Presley C."/>
            <person name="Deng X."/>
            <person name="Wei C.I."/>
            <person name="Xiao S."/>
        </authorList>
    </citation>
    <scope>NUCLEOTIDE SEQUENCE [LARGE SCALE GENOMIC DNA]</scope>
    <source>
        <strain evidence="8">UMSG2</strain>
    </source>
</reference>
<feature type="region of interest" description="Disordered" evidence="7">
    <location>
        <begin position="39"/>
        <end position="106"/>
    </location>
</feature>
<keyword evidence="6 8" id="KW-0378">Hydrolase</keyword>
<dbReference type="EMBL" id="MCFK01002546">
    <property type="protein sequence ID" value="RKF63457.1"/>
    <property type="molecule type" value="Genomic_DNA"/>
</dbReference>
<keyword evidence="9" id="KW-1185">Reference proteome</keyword>
<keyword evidence="4" id="KW-0411">Iron-sulfur</keyword>
<dbReference type="AlphaFoldDB" id="A0A420I1D2"/>
<evidence type="ECO:0000313" key="8">
    <source>
        <dbReference type="EMBL" id="RKF63457.1"/>
    </source>
</evidence>
<dbReference type="Proteomes" id="UP000286134">
    <property type="component" value="Unassembled WGS sequence"/>
</dbReference>
<proteinExistence type="inferred from homology"/>
<dbReference type="GO" id="GO:0005634">
    <property type="term" value="C:nucleus"/>
    <property type="evidence" value="ECO:0007669"/>
    <property type="project" value="TreeGrafter"/>
</dbReference>
<evidence type="ECO:0000256" key="4">
    <source>
        <dbReference type="ARBA" id="ARBA00022485"/>
    </source>
</evidence>
<dbReference type="PANTHER" id="PTHR14464:SF4">
    <property type="entry name" value="EXONUCLEASE V"/>
    <property type="match status" value="1"/>
</dbReference>
<keyword evidence="4" id="KW-0004">4Fe-4S</keyword>
<keyword evidence="4" id="KW-0408">Iron</keyword>
<dbReference type="PANTHER" id="PTHR14464">
    <property type="entry name" value="EXONUCLEASE V"/>
    <property type="match status" value="1"/>
</dbReference>
<evidence type="ECO:0000313" key="9">
    <source>
        <dbReference type="Proteomes" id="UP000286134"/>
    </source>
</evidence>
<evidence type="ECO:0000256" key="5">
    <source>
        <dbReference type="ARBA" id="ARBA00022722"/>
    </source>
</evidence>
<evidence type="ECO:0000256" key="2">
    <source>
        <dbReference type="ARBA" id="ARBA00009797"/>
    </source>
</evidence>
<comment type="subunit">
    <text evidence="3">Monomer.</text>
</comment>
<dbReference type="OrthoDB" id="354769at2759"/>
<keyword evidence="4" id="KW-0479">Metal-binding</keyword>
<comment type="cofactor">
    <cofactor evidence="1">
        <name>[4Fe-4S] cluster</name>
        <dbReference type="ChEBI" id="CHEBI:49883"/>
    </cofactor>
</comment>
<dbReference type="GO" id="GO:0036297">
    <property type="term" value="P:interstrand cross-link repair"/>
    <property type="evidence" value="ECO:0007669"/>
    <property type="project" value="TreeGrafter"/>
</dbReference>
<comment type="similarity">
    <text evidence="2">Belongs to the EXO5 family.</text>
</comment>
<evidence type="ECO:0000256" key="7">
    <source>
        <dbReference type="SAM" id="MobiDB-lite"/>
    </source>
</evidence>
<accession>A0A420I1D2</accession>
<keyword evidence="6 8" id="KW-0269">Exonuclease</keyword>
<keyword evidence="5" id="KW-0540">Nuclease</keyword>
<dbReference type="GO" id="GO:0051539">
    <property type="term" value="F:4 iron, 4 sulfur cluster binding"/>
    <property type="evidence" value="ECO:0007669"/>
    <property type="project" value="UniProtKB-KW"/>
</dbReference>
<dbReference type="GO" id="GO:0005739">
    <property type="term" value="C:mitochondrion"/>
    <property type="evidence" value="ECO:0007669"/>
    <property type="project" value="TreeGrafter"/>
</dbReference>
<dbReference type="InterPro" id="IPR019190">
    <property type="entry name" value="EXOV"/>
</dbReference>
<evidence type="ECO:0000256" key="3">
    <source>
        <dbReference type="ARBA" id="ARBA00011245"/>
    </source>
</evidence>